<dbReference type="AlphaFoldDB" id="A0A918DPW4"/>
<evidence type="ECO:0000313" key="2">
    <source>
        <dbReference type="EMBL" id="GGO77028.1"/>
    </source>
</evidence>
<dbReference type="Gene3D" id="3.40.50.1240">
    <property type="entry name" value="Phosphoglycerate mutase-like"/>
    <property type="match status" value="1"/>
</dbReference>
<keyword evidence="1" id="KW-0732">Signal</keyword>
<feature type="signal peptide" evidence="1">
    <location>
        <begin position="1"/>
        <end position="21"/>
    </location>
</feature>
<sequence length="189" mass="20558">MGRCQWLLAVCLLFVALPLTAAEAAVWQRLAEPGHLVLVRHAIAPGTGDPKGFRLDECATQRNLSAAGRAQAQRMGERLRANGLDRAAVYSSQWCRCMETASLLGVGNPLPLPALNSFYGEAARGGDQTREILQWLGQQPQNAKLILVTHQVNITALTGVYPASGEMLVLRRLDDGAIELVGRIRTDEF</sequence>
<gene>
    <name evidence="2" type="ORF">GCM10011348_05660</name>
</gene>
<dbReference type="CDD" id="cd07040">
    <property type="entry name" value="HP"/>
    <property type="match status" value="1"/>
</dbReference>
<dbReference type="RefSeq" id="WP_188858062.1">
    <property type="nucleotide sequence ID" value="NZ_BMLT01000001.1"/>
</dbReference>
<dbReference type="InterPro" id="IPR029033">
    <property type="entry name" value="His_PPase_superfam"/>
</dbReference>
<dbReference type="InterPro" id="IPR013078">
    <property type="entry name" value="His_Pase_superF_clade-1"/>
</dbReference>
<accession>A0A918DPW4</accession>
<feature type="chain" id="PRO_5037869743" description="Histidine phosphatase family protein" evidence="1">
    <location>
        <begin position="22"/>
        <end position="189"/>
    </location>
</feature>
<protein>
    <recommendedName>
        <fullName evidence="4">Histidine phosphatase family protein</fullName>
    </recommendedName>
</protein>
<comment type="caution">
    <text evidence="2">The sequence shown here is derived from an EMBL/GenBank/DDBJ whole genome shotgun (WGS) entry which is preliminary data.</text>
</comment>
<dbReference type="Pfam" id="PF00300">
    <property type="entry name" value="His_Phos_1"/>
    <property type="match status" value="1"/>
</dbReference>
<dbReference type="Proteomes" id="UP000599578">
    <property type="component" value="Unassembled WGS sequence"/>
</dbReference>
<dbReference type="SUPFAM" id="SSF53254">
    <property type="entry name" value="Phosphoglycerate mutase-like"/>
    <property type="match status" value="1"/>
</dbReference>
<evidence type="ECO:0000313" key="3">
    <source>
        <dbReference type="Proteomes" id="UP000599578"/>
    </source>
</evidence>
<dbReference type="SMART" id="SM00855">
    <property type="entry name" value="PGAM"/>
    <property type="match status" value="1"/>
</dbReference>
<evidence type="ECO:0000256" key="1">
    <source>
        <dbReference type="SAM" id="SignalP"/>
    </source>
</evidence>
<reference evidence="2 3" key="1">
    <citation type="journal article" date="2014" name="Int. J. Syst. Evol. Microbiol.">
        <title>Complete genome sequence of Corynebacterium casei LMG S-19264T (=DSM 44701T), isolated from a smear-ripened cheese.</title>
        <authorList>
            <consortium name="US DOE Joint Genome Institute (JGI-PGF)"/>
            <person name="Walter F."/>
            <person name="Albersmeier A."/>
            <person name="Kalinowski J."/>
            <person name="Ruckert C."/>
        </authorList>
    </citation>
    <scope>NUCLEOTIDE SEQUENCE [LARGE SCALE GENOMIC DNA]</scope>
    <source>
        <strain evidence="2 3">CGMCC 1.7286</strain>
    </source>
</reference>
<evidence type="ECO:0008006" key="4">
    <source>
        <dbReference type="Google" id="ProtNLM"/>
    </source>
</evidence>
<name>A0A918DPW4_9GAMM</name>
<keyword evidence="3" id="KW-1185">Reference proteome</keyword>
<proteinExistence type="predicted"/>
<dbReference type="EMBL" id="BMLT01000001">
    <property type="protein sequence ID" value="GGO77028.1"/>
    <property type="molecule type" value="Genomic_DNA"/>
</dbReference>
<organism evidence="2 3">
    <name type="scientific">Marinobacterium nitratireducens</name>
    <dbReference type="NCBI Taxonomy" id="518897"/>
    <lineage>
        <taxon>Bacteria</taxon>
        <taxon>Pseudomonadati</taxon>
        <taxon>Pseudomonadota</taxon>
        <taxon>Gammaproteobacteria</taxon>
        <taxon>Oceanospirillales</taxon>
        <taxon>Oceanospirillaceae</taxon>
        <taxon>Marinobacterium</taxon>
    </lineage>
</organism>